<reference evidence="1" key="1">
    <citation type="submission" date="2024-09" db="EMBL/GenBank/DDBJ databases">
        <title>Black Yeasts Isolated from many extreme environments.</title>
        <authorList>
            <person name="Coleine C."/>
            <person name="Stajich J.E."/>
            <person name="Selbmann L."/>
        </authorList>
    </citation>
    <scope>NUCLEOTIDE SEQUENCE</scope>
    <source>
        <strain evidence="1">CCFEE 5737</strain>
    </source>
</reference>
<gene>
    <name evidence="1" type="ORF">LTS18_012135</name>
</gene>
<dbReference type="Proteomes" id="UP001186974">
    <property type="component" value="Unassembled WGS sequence"/>
</dbReference>
<name>A0ACC3DW04_9PEZI</name>
<feature type="non-terminal residue" evidence="1">
    <location>
        <position position="1"/>
    </location>
</feature>
<organism evidence="1 2">
    <name type="scientific">Coniosporium uncinatum</name>
    <dbReference type="NCBI Taxonomy" id="93489"/>
    <lineage>
        <taxon>Eukaryota</taxon>
        <taxon>Fungi</taxon>
        <taxon>Dikarya</taxon>
        <taxon>Ascomycota</taxon>
        <taxon>Pezizomycotina</taxon>
        <taxon>Dothideomycetes</taxon>
        <taxon>Dothideomycetes incertae sedis</taxon>
        <taxon>Coniosporium</taxon>
    </lineage>
</organism>
<protein>
    <submittedName>
        <fullName evidence="1">Uncharacterized protein</fullName>
    </submittedName>
</protein>
<sequence>HVSSISSSHASTICRAVASAITAIHLARFQKKILTVESSILKKDAKSVGAYNIVPLAAVVGEFDEWNRLMDWLWDVACFMVSNNEEGRSHARTGAALVDKLRRESQTGYPDIETAALELGKVAETAWLRQLSSWVLYGRVPSSGAEDFFVQKYDVDDKSDESYFTNSTLLPKFVSSGSAASILFIGKSLNHIKTKGLYSDTASRNIANPELELLQTHLQYLSELQFPLSSTGLSGAVAAIRLSLSKNMLRQLLPLPKILEMLNLLQDFFLLGRGEFAVSLITEADERMRARNRRTSHGSSRRAQENLGGLLLKEAEVNSVLAKAWTTLSSYVNDEDPVDESLELARDILQLTIAAKSVSTRPGTPGRAKDGGNDLPQLSNVSFNDLLLPVPTRLTLDIPSPLDLFLSASEMNLYSSISSYLLSLRRAHLHISDLWRQTLLRRDHPTPLGPPQSTTAGGRKLLKQRRQRAFARRMEMRKVWATCSSAIFLLSETGEYFEGQVVKESWQHLRSWITGSKRHRQDVSRPASAASAADGTADLRASTSSSFARSTRSQSSETEEQAPRDPEALATAHRRFLTSVTHLLLLTDSQYSHFLRDFLLHIDELVAYLLRLQSIQQSLDLEEDEGIIDAMSNNVQDEKDVKLELDRSRKRVDSDMKALVQRLRELDKERIGVEGLKLSTVGDDGYEPWRGAGIDRLLMKLEFGRVMAEEEEMEGF</sequence>
<evidence type="ECO:0000313" key="1">
    <source>
        <dbReference type="EMBL" id="KAK3080898.1"/>
    </source>
</evidence>
<keyword evidence="2" id="KW-1185">Reference proteome</keyword>
<proteinExistence type="predicted"/>
<accession>A0ACC3DW04</accession>
<evidence type="ECO:0000313" key="2">
    <source>
        <dbReference type="Proteomes" id="UP001186974"/>
    </source>
</evidence>
<comment type="caution">
    <text evidence="1">The sequence shown here is derived from an EMBL/GenBank/DDBJ whole genome shotgun (WGS) entry which is preliminary data.</text>
</comment>
<dbReference type="EMBL" id="JAWDJW010000359">
    <property type="protein sequence ID" value="KAK3080898.1"/>
    <property type="molecule type" value="Genomic_DNA"/>
</dbReference>